<evidence type="ECO:0000256" key="1">
    <source>
        <dbReference type="SAM" id="MobiDB-lite"/>
    </source>
</evidence>
<feature type="compositionally biased region" description="Gly residues" evidence="1">
    <location>
        <begin position="122"/>
        <end position="132"/>
    </location>
</feature>
<protein>
    <recommendedName>
        <fullName evidence="4">Exo-alpha-sialidase</fullName>
    </recommendedName>
</protein>
<dbReference type="PROSITE" id="PS51257">
    <property type="entry name" value="PROKAR_LIPOPROTEIN"/>
    <property type="match status" value="1"/>
</dbReference>
<feature type="region of interest" description="Disordered" evidence="1">
    <location>
        <begin position="168"/>
        <end position="187"/>
    </location>
</feature>
<dbReference type="EMBL" id="BAAALR010000152">
    <property type="protein sequence ID" value="GAA1731951.1"/>
    <property type="molecule type" value="Genomic_DNA"/>
</dbReference>
<name>A0ABN2JLZ9_9ACTN</name>
<evidence type="ECO:0000313" key="3">
    <source>
        <dbReference type="Proteomes" id="UP001499947"/>
    </source>
</evidence>
<dbReference type="InterPro" id="IPR036278">
    <property type="entry name" value="Sialidase_sf"/>
</dbReference>
<evidence type="ECO:0000313" key="2">
    <source>
        <dbReference type="EMBL" id="GAA1731951.1"/>
    </source>
</evidence>
<keyword evidence="3" id="KW-1185">Reference proteome</keyword>
<feature type="region of interest" description="Disordered" evidence="1">
    <location>
        <begin position="218"/>
        <end position="246"/>
    </location>
</feature>
<proteinExistence type="predicted"/>
<dbReference type="Gene3D" id="2.120.10.10">
    <property type="match status" value="1"/>
</dbReference>
<dbReference type="Proteomes" id="UP001499947">
    <property type="component" value="Unassembled WGS sequence"/>
</dbReference>
<dbReference type="SUPFAM" id="SSF50939">
    <property type="entry name" value="Sialidases"/>
    <property type="match status" value="1"/>
</dbReference>
<reference evidence="2 3" key="1">
    <citation type="journal article" date="2019" name="Int. J. Syst. Evol. Microbiol.">
        <title>The Global Catalogue of Microorganisms (GCM) 10K type strain sequencing project: providing services to taxonomists for standard genome sequencing and annotation.</title>
        <authorList>
            <consortium name="The Broad Institute Genomics Platform"/>
            <consortium name="The Broad Institute Genome Sequencing Center for Infectious Disease"/>
            <person name="Wu L."/>
            <person name="Ma J."/>
        </authorList>
    </citation>
    <scope>NUCLEOTIDE SEQUENCE [LARGE SCALE GENOMIC DNA]</scope>
    <source>
        <strain evidence="2 3">JCM 13244</strain>
    </source>
</reference>
<organism evidence="2 3">
    <name type="scientific">Streptomyces yatensis</name>
    <dbReference type="NCBI Taxonomy" id="155177"/>
    <lineage>
        <taxon>Bacteria</taxon>
        <taxon>Bacillati</taxon>
        <taxon>Actinomycetota</taxon>
        <taxon>Actinomycetes</taxon>
        <taxon>Kitasatosporales</taxon>
        <taxon>Streptomycetaceae</taxon>
        <taxon>Streptomyces</taxon>
        <taxon>Streptomyces violaceusniger group</taxon>
    </lineage>
</organism>
<gene>
    <name evidence="2" type="ORF">GCM10009680_86000</name>
</gene>
<comment type="caution">
    <text evidence="2">The sequence shown here is derived from an EMBL/GenBank/DDBJ whole genome shotgun (WGS) entry which is preliminary data.</text>
</comment>
<accession>A0ABN2JLZ9</accession>
<feature type="region of interest" description="Disordered" evidence="1">
    <location>
        <begin position="101"/>
        <end position="133"/>
    </location>
</feature>
<dbReference type="RefSeq" id="WP_211123442.1">
    <property type="nucleotide sequence ID" value="NZ_BAAALR010000152.1"/>
</dbReference>
<sequence>MTKWGKSGRRWIAAAVAILPAVAGCGEQKPGGTAASELGFRHYAGAVQYPAISKDSGGEHGLDALVPYGDCVLGLGTYSNGHRDVGVNWTGDAACTKLSLDPAPETGATPGEVPGDMAPGNGAEGWSGGGLAGRAVLPGEDGSVYAAGTSLSRLDRSGRVHRLADLKVPPVEPDPDAEPGARDPGGAAVMVRSGERLVLGGSVTEKRRPIPTVWTSTDRGRTVRRERLPELPDAQGAESPDAQGASLTRTGVLAMAAEGRRIVAIGGNALGQGRPRLPVWASTDGGRTWRAALTPRLHGYAPVSGVLWHDGRWIAYGARSYGGREDYGKPDRPSVLTSADGLHWRVEDTSALGEGRIRGASVDGSGALVLLGLRSGDHLFCGVVWSGFGADAERAELGCGDALPSAITTRADGKVVIAGSNDLWVGGAAARRAASR</sequence>
<evidence type="ECO:0008006" key="4">
    <source>
        <dbReference type="Google" id="ProtNLM"/>
    </source>
</evidence>
<feature type="compositionally biased region" description="Basic and acidic residues" evidence="1">
    <location>
        <begin position="218"/>
        <end position="230"/>
    </location>
</feature>